<dbReference type="Pfam" id="PF13248">
    <property type="entry name" value="Zn_ribbon_3"/>
    <property type="match status" value="1"/>
</dbReference>
<feature type="transmembrane region" description="Helical" evidence="1">
    <location>
        <begin position="84"/>
        <end position="103"/>
    </location>
</feature>
<comment type="caution">
    <text evidence="3">The sequence shown here is derived from an EMBL/GenBank/DDBJ whole genome shotgun (WGS) entry which is preliminary data.</text>
</comment>
<name>X0XXS0_9ZZZZ</name>
<gene>
    <name evidence="3" type="ORF">S01H1_62500</name>
</gene>
<organism evidence="3">
    <name type="scientific">marine sediment metagenome</name>
    <dbReference type="NCBI Taxonomy" id="412755"/>
    <lineage>
        <taxon>unclassified sequences</taxon>
        <taxon>metagenomes</taxon>
        <taxon>ecological metagenomes</taxon>
    </lineage>
</organism>
<evidence type="ECO:0000313" key="3">
    <source>
        <dbReference type="EMBL" id="GAG41388.1"/>
    </source>
</evidence>
<accession>X0XXS0</accession>
<evidence type="ECO:0000256" key="1">
    <source>
        <dbReference type="SAM" id="Phobius"/>
    </source>
</evidence>
<sequence length="161" mass="18220">MYSKKFKFSLDITWIMKTKSCLYCGEEIKKSWNSCPNCGTEIPKSAPQELPKINPFKKRFKNPNKRVQPDNLRDANLEDDPTKILGYLSLLFGILGLVFGYGLGQLIGVILEIILAIFAMIFGGIPLYKGKINKVALAGLILGGANIILFFYFWPFSWARF</sequence>
<keyword evidence="1" id="KW-0812">Transmembrane</keyword>
<keyword evidence="1" id="KW-0472">Membrane</keyword>
<protein>
    <recommendedName>
        <fullName evidence="2">Putative zinc-ribbon domain-containing protein</fullName>
    </recommendedName>
</protein>
<feature type="transmembrane region" description="Helical" evidence="1">
    <location>
        <begin position="109"/>
        <end position="128"/>
    </location>
</feature>
<feature type="transmembrane region" description="Helical" evidence="1">
    <location>
        <begin position="135"/>
        <end position="154"/>
    </location>
</feature>
<dbReference type="AlphaFoldDB" id="X0XXS0"/>
<reference evidence="3" key="1">
    <citation type="journal article" date="2014" name="Front. Microbiol.">
        <title>High frequency of phylogenetically diverse reductive dehalogenase-homologous genes in deep subseafloor sedimentary metagenomes.</title>
        <authorList>
            <person name="Kawai M."/>
            <person name="Futagami T."/>
            <person name="Toyoda A."/>
            <person name="Takaki Y."/>
            <person name="Nishi S."/>
            <person name="Hori S."/>
            <person name="Arai W."/>
            <person name="Tsubouchi T."/>
            <person name="Morono Y."/>
            <person name="Uchiyama I."/>
            <person name="Ito T."/>
            <person name="Fujiyama A."/>
            <person name="Inagaki F."/>
            <person name="Takami H."/>
        </authorList>
    </citation>
    <scope>NUCLEOTIDE SEQUENCE</scope>
    <source>
        <strain evidence="3">Expedition CK06-06</strain>
    </source>
</reference>
<keyword evidence="1" id="KW-1133">Transmembrane helix</keyword>
<proteinExistence type="predicted"/>
<evidence type="ECO:0000259" key="2">
    <source>
        <dbReference type="Pfam" id="PF13248"/>
    </source>
</evidence>
<dbReference type="EMBL" id="BARS01041053">
    <property type="protein sequence ID" value="GAG41388.1"/>
    <property type="molecule type" value="Genomic_DNA"/>
</dbReference>
<feature type="domain" description="Putative zinc-ribbon" evidence="2">
    <location>
        <begin position="18"/>
        <end position="42"/>
    </location>
</feature>
<dbReference type="InterPro" id="IPR059113">
    <property type="entry name" value="Znf_ribbon"/>
</dbReference>